<reference evidence="1 2" key="1">
    <citation type="journal article" date="2019" name="Int. J. Syst. Evol. Microbiol.">
        <title>The Global Catalogue of Microorganisms (GCM) 10K type strain sequencing project: providing services to taxonomists for standard genome sequencing and annotation.</title>
        <authorList>
            <consortium name="The Broad Institute Genomics Platform"/>
            <consortium name="The Broad Institute Genome Sequencing Center for Infectious Disease"/>
            <person name="Wu L."/>
            <person name="Ma J."/>
        </authorList>
    </citation>
    <scope>NUCLEOTIDE SEQUENCE [LARGE SCALE GENOMIC DNA]</scope>
    <source>
        <strain evidence="1 2">CGMCC 1.15824</strain>
    </source>
</reference>
<proteinExistence type="predicted"/>
<evidence type="ECO:0000313" key="1">
    <source>
        <dbReference type="EMBL" id="MFC4987156.1"/>
    </source>
</evidence>
<comment type="caution">
    <text evidence="1">The sequence shown here is derived from an EMBL/GenBank/DDBJ whole genome shotgun (WGS) entry which is preliminary data.</text>
</comment>
<keyword evidence="2" id="KW-1185">Reference proteome</keyword>
<dbReference type="EMBL" id="JBHSJG010000018">
    <property type="protein sequence ID" value="MFC4987156.1"/>
    <property type="molecule type" value="Genomic_DNA"/>
</dbReference>
<dbReference type="AlphaFoldDB" id="A0ABD5QBK7"/>
<name>A0ABD5QBK7_9EURY</name>
<dbReference type="Proteomes" id="UP001595925">
    <property type="component" value="Unassembled WGS sequence"/>
</dbReference>
<gene>
    <name evidence="1" type="ORF">ACFPFO_05130</name>
</gene>
<organism evidence="1 2">
    <name type="scientific">Saliphagus infecundisoli</name>
    <dbReference type="NCBI Taxonomy" id="1849069"/>
    <lineage>
        <taxon>Archaea</taxon>
        <taxon>Methanobacteriati</taxon>
        <taxon>Methanobacteriota</taxon>
        <taxon>Stenosarchaea group</taxon>
        <taxon>Halobacteria</taxon>
        <taxon>Halobacteriales</taxon>
        <taxon>Natrialbaceae</taxon>
        <taxon>Saliphagus</taxon>
    </lineage>
</organism>
<sequence length="163" mass="18152">MRVVDARVDWKEDVGNDPVLYVLADEISQLDEMRFERHEDGLWYAERDGLARYFSWSGPGNEGGFSGQCYAITTVDGEEVTLKGPWSSRAGVFNKRGFGPVVDVRLTTDPEGFERGRTFRGRSITLRQAKTAADIVGGCHLESEIRFNAEEPYWVVRGNGGGG</sequence>
<dbReference type="RefSeq" id="WP_224828543.1">
    <property type="nucleotide sequence ID" value="NZ_JAIVEF010000007.1"/>
</dbReference>
<accession>A0ABD5QBK7</accession>
<protein>
    <submittedName>
        <fullName evidence="1">Uncharacterized protein</fullName>
    </submittedName>
</protein>
<evidence type="ECO:0000313" key="2">
    <source>
        <dbReference type="Proteomes" id="UP001595925"/>
    </source>
</evidence>